<organism evidence="1 2">
    <name type="scientific">Protopolystoma xenopodis</name>
    <dbReference type="NCBI Taxonomy" id="117903"/>
    <lineage>
        <taxon>Eukaryota</taxon>
        <taxon>Metazoa</taxon>
        <taxon>Spiralia</taxon>
        <taxon>Lophotrochozoa</taxon>
        <taxon>Platyhelminthes</taxon>
        <taxon>Monogenea</taxon>
        <taxon>Polyopisthocotylea</taxon>
        <taxon>Polystomatidea</taxon>
        <taxon>Polystomatidae</taxon>
        <taxon>Protopolystoma</taxon>
    </lineage>
</organism>
<comment type="caution">
    <text evidence="1">The sequence shown here is derived from an EMBL/GenBank/DDBJ whole genome shotgun (WGS) entry which is preliminary data.</text>
</comment>
<evidence type="ECO:0000313" key="2">
    <source>
        <dbReference type="Proteomes" id="UP000784294"/>
    </source>
</evidence>
<keyword evidence="2" id="KW-1185">Reference proteome</keyword>
<dbReference type="AlphaFoldDB" id="A0A3S4ZJU2"/>
<sequence>MEAEAGKDRQARWIHVHLLYFLAKPASTKSAQLRIRLAGASGLRVLLPSRLSVATHVRKHTYTHKHRAKLAQIC</sequence>
<dbReference type="Proteomes" id="UP000784294">
    <property type="component" value="Unassembled WGS sequence"/>
</dbReference>
<accession>A0A3S4ZJU2</accession>
<proteinExistence type="predicted"/>
<name>A0A3S4ZJU2_9PLAT</name>
<protein>
    <submittedName>
        <fullName evidence="1">Uncharacterized protein</fullName>
    </submittedName>
</protein>
<dbReference type="EMBL" id="CAAALY010017649">
    <property type="protein sequence ID" value="VEL13396.1"/>
    <property type="molecule type" value="Genomic_DNA"/>
</dbReference>
<gene>
    <name evidence="1" type="ORF">PXEA_LOCUS6836</name>
</gene>
<reference evidence="1" key="1">
    <citation type="submission" date="2018-11" db="EMBL/GenBank/DDBJ databases">
        <authorList>
            <consortium name="Pathogen Informatics"/>
        </authorList>
    </citation>
    <scope>NUCLEOTIDE SEQUENCE</scope>
</reference>
<evidence type="ECO:0000313" key="1">
    <source>
        <dbReference type="EMBL" id="VEL13396.1"/>
    </source>
</evidence>